<proteinExistence type="inferred from homology"/>
<dbReference type="Gene3D" id="3.30.450.380">
    <property type="match status" value="1"/>
</dbReference>
<dbReference type="Gene3D" id="3.40.50.300">
    <property type="entry name" value="P-loop containing nucleotide triphosphate hydrolases"/>
    <property type="match status" value="1"/>
</dbReference>
<name>A0A2N8PR96_STRNR</name>
<evidence type="ECO:0000256" key="1">
    <source>
        <dbReference type="ARBA" id="ARBA00006611"/>
    </source>
</evidence>
<dbReference type="Pfam" id="PF00437">
    <property type="entry name" value="T2SSE"/>
    <property type="match status" value="1"/>
</dbReference>
<dbReference type="InterPro" id="IPR001482">
    <property type="entry name" value="T2SS/T4SS_dom"/>
</dbReference>
<dbReference type="InterPro" id="IPR050921">
    <property type="entry name" value="T4SS_GSP_E_ATPase"/>
</dbReference>
<dbReference type="AlphaFoldDB" id="A0A2N8PR96"/>
<dbReference type="GO" id="GO:0016887">
    <property type="term" value="F:ATP hydrolysis activity"/>
    <property type="evidence" value="ECO:0007669"/>
    <property type="project" value="InterPro"/>
</dbReference>
<sequence length="466" mass="51488">MLGEVPQVRIDYRVVGEIKRQVAKQIHQWRQSAAGPVSRASLEQRSRGWINEAVALWSDGVAAQRGVGPLPAEDAAVAQATFDALHRAGRLQPYLDRRDVEDILINGHDQVWLDRGDGRLVPVAPVADSEEELLELLRDLARNTEGGLSERSISTASPSLALRLADGSRLQAVTGVSGERTYVTIRRHGVEDADLADMVRLGMISEPLRAFLAACVDASKNVMIVGPQRAGKTSLMRAMLRQFDRDERFATIESEFELWAHTNDYFRQVVPLEARESNGERGPDGRPVGEITMLDLMYWALRMSLSRIVVGEVRGPEVTAMMQAMTNGQGGNLCTLHATSPQLVFDRIAELYLEAGNNRSEALAYRQAANGLDFVVFVSMTDETKIGGRRHRYVSHVLEVTGLGEGGRPATNVIFGPDVELGELRAVPQRYPACIDDLRRVGFSSLHLGDRYGTWEQPLELKVGSR</sequence>
<comment type="similarity">
    <text evidence="1">Belongs to the GSP E family.</text>
</comment>
<accession>A0A2N8PR96</accession>
<feature type="domain" description="Bacterial type II secretion system protein E" evidence="2">
    <location>
        <begin position="100"/>
        <end position="356"/>
    </location>
</feature>
<keyword evidence="4" id="KW-1185">Reference proteome</keyword>
<dbReference type="PANTHER" id="PTHR30486:SF6">
    <property type="entry name" value="TYPE IV PILUS RETRACTATION ATPASE PILT"/>
    <property type="match status" value="1"/>
</dbReference>
<evidence type="ECO:0000313" key="4">
    <source>
        <dbReference type="Proteomes" id="UP000236047"/>
    </source>
</evidence>
<evidence type="ECO:0000313" key="3">
    <source>
        <dbReference type="EMBL" id="PNE43558.1"/>
    </source>
</evidence>
<reference evidence="4" key="1">
    <citation type="submission" date="2015-09" db="EMBL/GenBank/DDBJ databases">
        <authorList>
            <person name="Graham D.E."/>
            <person name="Mahan K.M."/>
            <person name="Klingeman D.M."/>
            <person name="Fida T."/>
            <person name="Giannone R.J."/>
            <person name="Hettich R.L."/>
            <person name="Parry R.J."/>
            <person name="Spain J.C."/>
        </authorList>
    </citation>
    <scope>NUCLEOTIDE SEQUENCE [LARGE SCALE GENOMIC DNA]</scope>
    <source>
        <strain evidence="4">JCM 4701</strain>
    </source>
</reference>
<gene>
    <name evidence="3" type="ORF">AOB60_00430</name>
</gene>
<protein>
    <submittedName>
        <fullName evidence="3">ATP/GTP-binding protein</fullName>
    </submittedName>
</protein>
<dbReference type="SUPFAM" id="SSF52540">
    <property type="entry name" value="P-loop containing nucleoside triphosphate hydrolases"/>
    <property type="match status" value="1"/>
</dbReference>
<dbReference type="PANTHER" id="PTHR30486">
    <property type="entry name" value="TWITCHING MOTILITY PROTEIN PILT"/>
    <property type="match status" value="1"/>
</dbReference>
<dbReference type="Proteomes" id="UP000236047">
    <property type="component" value="Unassembled WGS sequence"/>
</dbReference>
<dbReference type="EMBL" id="LJSN01000001">
    <property type="protein sequence ID" value="PNE43558.1"/>
    <property type="molecule type" value="Genomic_DNA"/>
</dbReference>
<dbReference type="InterPro" id="IPR027417">
    <property type="entry name" value="P-loop_NTPase"/>
</dbReference>
<evidence type="ECO:0000259" key="2">
    <source>
        <dbReference type="Pfam" id="PF00437"/>
    </source>
</evidence>
<dbReference type="CDD" id="cd01130">
    <property type="entry name" value="VirB11-like_ATPase"/>
    <property type="match status" value="1"/>
</dbReference>
<organism evidence="3 4">
    <name type="scientific">Streptomyces noursei</name>
    <name type="common">Streptomyces albulus</name>
    <dbReference type="NCBI Taxonomy" id="1971"/>
    <lineage>
        <taxon>Bacteria</taxon>
        <taxon>Bacillati</taxon>
        <taxon>Actinomycetota</taxon>
        <taxon>Actinomycetes</taxon>
        <taxon>Kitasatosporales</taxon>
        <taxon>Streptomycetaceae</taxon>
        <taxon>Streptomyces</taxon>
    </lineage>
</organism>
<comment type="caution">
    <text evidence="3">The sequence shown here is derived from an EMBL/GenBank/DDBJ whole genome shotgun (WGS) entry which is preliminary data.</text>
</comment>